<reference evidence="1" key="1">
    <citation type="submission" date="2009-08" db="EMBL/GenBank/DDBJ databases">
        <authorList>
            <person name="Cheung F."/>
            <person name="Xiao Y."/>
            <person name="Chan A."/>
            <person name="Moskal W."/>
            <person name="Town C.D."/>
        </authorList>
    </citation>
    <scope>NUCLEOTIDE SEQUENCE</scope>
</reference>
<sequence>MSILTSVWSTCTSLQSASIPSGSIKPNDLFAYDSNKLSIRSNCFVVDFFGSVRREESTSEEVIGGAAFLLGRGIFANCAIKTLRDPIESIRNCC</sequence>
<dbReference type="EMBL" id="BT097632">
    <property type="protein sequence ID" value="ACU22883.1"/>
    <property type="molecule type" value="mRNA"/>
</dbReference>
<protein>
    <submittedName>
        <fullName evidence="1">Uncharacterized protein</fullName>
    </submittedName>
</protein>
<name>C6TIZ3_SOYBN</name>
<proteinExistence type="evidence at transcript level"/>
<dbReference type="AlphaFoldDB" id="C6TIZ3"/>
<evidence type="ECO:0000313" key="1">
    <source>
        <dbReference type="EMBL" id="ACU22883.1"/>
    </source>
</evidence>
<accession>C6TIZ3</accession>
<organism evidence="1">
    <name type="scientific">Glycine max</name>
    <name type="common">Soybean</name>
    <name type="synonym">Glycine hispida</name>
    <dbReference type="NCBI Taxonomy" id="3847"/>
    <lineage>
        <taxon>Eukaryota</taxon>
        <taxon>Viridiplantae</taxon>
        <taxon>Streptophyta</taxon>
        <taxon>Embryophyta</taxon>
        <taxon>Tracheophyta</taxon>
        <taxon>Spermatophyta</taxon>
        <taxon>Magnoliopsida</taxon>
        <taxon>eudicotyledons</taxon>
        <taxon>Gunneridae</taxon>
        <taxon>Pentapetalae</taxon>
        <taxon>rosids</taxon>
        <taxon>fabids</taxon>
        <taxon>Fabales</taxon>
        <taxon>Fabaceae</taxon>
        <taxon>Papilionoideae</taxon>
        <taxon>50 kb inversion clade</taxon>
        <taxon>NPAAA clade</taxon>
        <taxon>indigoferoid/millettioid clade</taxon>
        <taxon>Phaseoleae</taxon>
        <taxon>Glycine</taxon>
        <taxon>Glycine subgen. Soja</taxon>
    </lineage>
</organism>